<name>A0A8H8BRS2_9HELO</name>
<evidence type="ECO:0000313" key="4">
    <source>
        <dbReference type="Proteomes" id="UP000664132"/>
    </source>
</evidence>
<proteinExistence type="predicted"/>
<keyword evidence="4" id="KW-1185">Reference proteome</keyword>
<reference evidence="3" key="1">
    <citation type="submission" date="2021-02" db="EMBL/GenBank/DDBJ databases">
        <title>Genome sequence Cadophora malorum strain M34.</title>
        <authorList>
            <person name="Stefanovic E."/>
            <person name="Vu D."/>
            <person name="Scully C."/>
            <person name="Dijksterhuis J."/>
            <person name="Roader J."/>
            <person name="Houbraken J."/>
        </authorList>
    </citation>
    <scope>NUCLEOTIDE SEQUENCE</scope>
    <source>
        <strain evidence="3">M34</strain>
    </source>
</reference>
<evidence type="ECO:0000259" key="2">
    <source>
        <dbReference type="Pfam" id="PF26640"/>
    </source>
</evidence>
<evidence type="ECO:0008006" key="5">
    <source>
        <dbReference type="Google" id="ProtNLM"/>
    </source>
</evidence>
<organism evidence="3 4">
    <name type="scientific">Cadophora malorum</name>
    <dbReference type="NCBI Taxonomy" id="108018"/>
    <lineage>
        <taxon>Eukaryota</taxon>
        <taxon>Fungi</taxon>
        <taxon>Dikarya</taxon>
        <taxon>Ascomycota</taxon>
        <taxon>Pezizomycotina</taxon>
        <taxon>Leotiomycetes</taxon>
        <taxon>Helotiales</taxon>
        <taxon>Ploettnerulaceae</taxon>
        <taxon>Cadophora</taxon>
    </lineage>
</organism>
<dbReference type="Pfam" id="PF26640">
    <property type="entry name" value="DUF8212"/>
    <property type="match status" value="1"/>
</dbReference>
<evidence type="ECO:0000313" key="3">
    <source>
        <dbReference type="EMBL" id="KAG4422270.1"/>
    </source>
</evidence>
<dbReference type="EMBL" id="JAFJYH010000052">
    <property type="protein sequence ID" value="KAG4422270.1"/>
    <property type="molecule type" value="Genomic_DNA"/>
</dbReference>
<gene>
    <name evidence="3" type="ORF">IFR04_004650</name>
</gene>
<dbReference type="Proteomes" id="UP000664132">
    <property type="component" value="Unassembled WGS sequence"/>
</dbReference>
<dbReference type="InterPro" id="IPR010730">
    <property type="entry name" value="HET"/>
</dbReference>
<comment type="caution">
    <text evidence="3">The sequence shown here is derived from an EMBL/GenBank/DDBJ whole genome shotgun (WGS) entry which is preliminary data.</text>
</comment>
<dbReference type="InterPro" id="IPR058525">
    <property type="entry name" value="DUF8212"/>
</dbReference>
<evidence type="ECO:0000259" key="1">
    <source>
        <dbReference type="Pfam" id="PF06985"/>
    </source>
</evidence>
<dbReference type="OrthoDB" id="674604at2759"/>
<feature type="domain" description="DUF8212" evidence="2">
    <location>
        <begin position="218"/>
        <end position="243"/>
    </location>
</feature>
<accession>A0A8H8BRS2</accession>
<dbReference type="Pfam" id="PF06985">
    <property type="entry name" value="HET"/>
    <property type="match status" value="1"/>
</dbReference>
<dbReference type="AlphaFoldDB" id="A0A8H8BRS2"/>
<dbReference type="PANTHER" id="PTHR10622:SF10">
    <property type="entry name" value="HET DOMAIN-CONTAINING PROTEIN"/>
    <property type="match status" value="1"/>
</dbReference>
<dbReference type="PANTHER" id="PTHR10622">
    <property type="entry name" value="HET DOMAIN-CONTAINING PROTEIN"/>
    <property type="match status" value="1"/>
</dbReference>
<sequence>MRLINVTTMRLEEYFGFQIPPYAILSHCWGTDEITFQDFASPDWRRMRGASKIERSSFVCRQHGWNYIWIDTCCIDKSSSAELSEAINSMYKWYAKSEVCFAYLDDVNCSEGMEAIRKSRWFTRGWTLQELIAPLYVEFLDQRWQPVGKKSDLSALLSEITTVPENVLEEPLVLKFCSVARRMSWAAHRETTRDEDIAYCLLGIFDVNMPLLYGEGARAFTRLQEEILKETDDQSLFAWGSQSYAYLKTHTGVLALHPLDFAMSKNIIPFPSKPRRQPYSMTNKGLQIELPILEVIDDKNMVRTVSRCWTVITKMISRTSLHYLW</sequence>
<protein>
    <recommendedName>
        <fullName evidence="5">HET-domain-containing protein</fullName>
    </recommendedName>
</protein>
<feature type="domain" description="Heterokaryon incompatibility" evidence="1">
    <location>
        <begin position="22"/>
        <end position="117"/>
    </location>
</feature>